<evidence type="ECO:0000256" key="1">
    <source>
        <dbReference type="SAM" id="MobiDB-lite"/>
    </source>
</evidence>
<organism evidence="2 3">
    <name type="scientific">Coemansia guatemalensis</name>
    <dbReference type="NCBI Taxonomy" id="2761395"/>
    <lineage>
        <taxon>Eukaryota</taxon>
        <taxon>Fungi</taxon>
        <taxon>Fungi incertae sedis</taxon>
        <taxon>Zoopagomycota</taxon>
        <taxon>Kickxellomycotina</taxon>
        <taxon>Kickxellomycetes</taxon>
        <taxon>Kickxellales</taxon>
        <taxon>Kickxellaceae</taxon>
        <taxon>Coemansia</taxon>
    </lineage>
</organism>
<feature type="region of interest" description="Disordered" evidence="1">
    <location>
        <begin position="288"/>
        <end position="325"/>
    </location>
</feature>
<feature type="compositionally biased region" description="Polar residues" evidence="1">
    <location>
        <begin position="27"/>
        <end position="36"/>
    </location>
</feature>
<feature type="compositionally biased region" description="Polar residues" evidence="1">
    <location>
        <begin position="122"/>
        <end position="131"/>
    </location>
</feature>
<evidence type="ECO:0000313" key="2">
    <source>
        <dbReference type="EMBL" id="KAJ2807451.1"/>
    </source>
</evidence>
<feature type="region of interest" description="Disordered" evidence="1">
    <location>
        <begin position="23"/>
        <end position="42"/>
    </location>
</feature>
<dbReference type="Proteomes" id="UP001140094">
    <property type="component" value="Unassembled WGS sequence"/>
</dbReference>
<protein>
    <submittedName>
        <fullName evidence="2">Uncharacterized protein</fullName>
    </submittedName>
</protein>
<dbReference type="EMBL" id="JANBUO010000107">
    <property type="protein sequence ID" value="KAJ2807451.1"/>
    <property type="molecule type" value="Genomic_DNA"/>
</dbReference>
<name>A0A9W8LVT0_9FUNG</name>
<keyword evidence="3" id="KW-1185">Reference proteome</keyword>
<comment type="caution">
    <text evidence="2">The sequence shown here is derived from an EMBL/GenBank/DDBJ whole genome shotgun (WGS) entry which is preliminary data.</text>
</comment>
<dbReference type="OrthoDB" id="5566167at2759"/>
<evidence type="ECO:0000313" key="3">
    <source>
        <dbReference type="Proteomes" id="UP001140094"/>
    </source>
</evidence>
<proteinExistence type="predicted"/>
<dbReference type="AlphaFoldDB" id="A0A9W8LVT0"/>
<accession>A0A9W8LVT0</accession>
<reference evidence="2" key="1">
    <citation type="submission" date="2022-07" db="EMBL/GenBank/DDBJ databases">
        <title>Phylogenomic reconstructions and comparative analyses of Kickxellomycotina fungi.</title>
        <authorList>
            <person name="Reynolds N.K."/>
            <person name="Stajich J.E."/>
            <person name="Barry K."/>
            <person name="Grigoriev I.V."/>
            <person name="Crous P."/>
            <person name="Smith M.E."/>
        </authorList>
    </citation>
    <scope>NUCLEOTIDE SEQUENCE</scope>
    <source>
        <strain evidence="2">NRRL 1565</strain>
    </source>
</reference>
<sequence>MGILKRIKGSYMFTQLEVGKYTKRRTSNQQSNNSPNEMVVRPVTTGFVSEFDRAADELRAEQMAEQQQKQQRRRQKQLQQSAGMDTSSYSSETLANDRQMGRVRSSMDLTATQRERLGGRTAVSTPQSPESNGGFESVRPRPRPRPTARSARSNADMQSVYFAPGRNVTTTNQRHQRMSMYPSESSPSLIPPPAFDKNSASSTDYYVFTPSSNELSGVALENRRKHMRGIVAPEKRTAPEVHRHEARMEAEQVSTNPFVERRRRASPTTPAAVEQEWTTQPLSSAFLPDAAGYNGGGIDPNHPRKHLNSPVYANQAGSNGLDLLA</sequence>
<feature type="compositionally biased region" description="Polar residues" evidence="1">
    <location>
        <begin position="81"/>
        <end position="96"/>
    </location>
</feature>
<gene>
    <name evidence="2" type="ORF">H4R20_001288</name>
</gene>
<feature type="region of interest" description="Disordered" evidence="1">
    <location>
        <begin position="60"/>
        <end position="157"/>
    </location>
</feature>